<dbReference type="RefSeq" id="WP_004829662.1">
    <property type="nucleotide sequence ID" value="NZ_CBDBYR010000011.1"/>
</dbReference>
<dbReference type="Gene3D" id="3.30.450.40">
    <property type="match status" value="1"/>
</dbReference>
<dbReference type="SMART" id="SM00346">
    <property type="entry name" value="HTH_ICLR"/>
    <property type="match status" value="1"/>
</dbReference>
<dbReference type="SUPFAM" id="SSF46785">
    <property type="entry name" value="Winged helix' DNA-binding domain"/>
    <property type="match status" value="1"/>
</dbReference>
<dbReference type="AlphaFoldDB" id="A0A8I1AKX3"/>
<dbReference type="Proteomes" id="UP000644140">
    <property type="component" value="Chromosome"/>
</dbReference>
<evidence type="ECO:0000256" key="1">
    <source>
        <dbReference type="ARBA" id="ARBA00023015"/>
    </source>
</evidence>
<dbReference type="EMBL" id="CP092085">
    <property type="protein sequence ID" value="UUN98845.1"/>
    <property type="molecule type" value="Genomic_DNA"/>
</dbReference>
<dbReference type="InterPro" id="IPR012794">
    <property type="entry name" value="PcaR_PcaU"/>
</dbReference>
<dbReference type="InterPro" id="IPR050707">
    <property type="entry name" value="HTH_MetabolicPath_Reg"/>
</dbReference>
<proteinExistence type="predicted"/>
<dbReference type="GO" id="GO:0003677">
    <property type="term" value="F:DNA binding"/>
    <property type="evidence" value="ECO:0007669"/>
    <property type="project" value="UniProtKB-KW"/>
</dbReference>
<dbReference type="InterPro" id="IPR014757">
    <property type="entry name" value="Tscrpt_reg_IclR_C"/>
</dbReference>
<reference evidence="4" key="1">
    <citation type="submission" date="2022-02" db="EMBL/GenBank/DDBJ databases">
        <title>Characterization of Tn125 harboring carbapenem-resistant Acinetobacter bereziniae clinical isolates.</title>
        <authorList>
            <person name="Wong N.-K."/>
            <person name="Pan Q."/>
        </authorList>
    </citation>
    <scope>NUCLEOTIDE SEQUENCE</scope>
    <source>
        <strain evidence="4">GD03393</strain>
    </source>
</reference>
<dbReference type="SUPFAM" id="SSF55781">
    <property type="entry name" value="GAF domain-like"/>
    <property type="match status" value="1"/>
</dbReference>
<gene>
    <name evidence="4" type="ORF">I9054_005175</name>
</gene>
<dbReference type="InterPro" id="IPR029016">
    <property type="entry name" value="GAF-like_dom_sf"/>
</dbReference>
<dbReference type="GO" id="GO:0003700">
    <property type="term" value="F:DNA-binding transcription factor activity"/>
    <property type="evidence" value="ECO:0007669"/>
    <property type="project" value="TreeGrafter"/>
</dbReference>
<dbReference type="PANTHER" id="PTHR30136:SF34">
    <property type="entry name" value="TRANSCRIPTIONAL REGULATOR"/>
    <property type="match status" value="1"/>
</dbReference>
<dbReference type="NCBIfam" id="TIGR02431">
    <property type="entry name" value="pcaR_pcaU"/>
    <property type="match status" value="1"/>
</dbReference>
<dbReference type="PROSITE" id="PS51077">
    <property type="entry name" value="HTH_ICLR"/>
    <property type="match status" value="1"/>
</dbReference>
<protein>
    <submittedName>
        <fullName evidence="4">Helix-turn-helix domain-containing protein</fullName>
    </submittedName>
</protein>
<evidence type="ECO:0000313" key="5">
    <source>
        <dbReference type="Proteomes" id="UP000644140"/>
    </source>
</evidence>
<dbReference type="GO" id="GO:0045893">
    <property type="term" value="P:positive regulation of DNA-templated transcription"/>
    <property type="evidence" value="ECO:0007669"/>
    <property type="project" value="InterPro"/>
</dbReference>
<organism evidence="4 5">
    <name type="scientific">Acinetobacter bereziniae</name>
    <name type="common">Acinetobacter genomosp. 10</name>
    <dbReference type="NCBI Taxonomy" id="106648"/>
    <lineage>
        <taxon>Bacteria</taxon>
        <taxon>Pseudomonadati</taxon>
        <taxon>Pseudomonadota</taxon>
        <taxon>Gammaproteobacteria</taxon>
        <taxon>Moraxellales</taxon>
        <taxon>Moraxellaceae</taxon>
        <taxon>Acinetobacter</taxon>
    </lineage>
</organism>
<name>A0A8I1AKX3_ACIBZ</name>
<dbReference type="GO" id="GO:0046278">
    <property type="term" value="P:3,4-dihydroxybenzoate metabolic process"/>
    <property type="evidence" value="ECO:0007669"/>
    <property type="project" value="InterPro"/>
</dbReference>
<dbReference type="InterPro" id="IPR005471">
    <property type="entry name" value="Tscrpt_reg_IclR_N"/>
</dbReference>
<dbReference type="PANTHER" id="PTHR30136">
    <property type="entry name" value="HELIX-TURN-HELIX TRANSCRIPTIONAL REGULATOR, ICLR FAMILY"/>
    <property type="match status" value="1"/>
</dbReference>
<keyword evidence="3" id="KW-0804">Transcription</keyword>
<sequence>MRYDLVKNEISGETIKQDDYIAGLAKGLSLLEAFGIDRQKLNSTQVAERTGLSRTAARRYLRTLKYLGYLESDDHYFWLTHKVLRLSSSYLSSAHLPKVVQPILNLLSAQTGLTFSLVVLDEHEVVPIARSYLPQHDNLRVSPYGMHLGNRLPAHATSTGKVLLAALRPEEQKQWLNKYGLKRLTAYTIQDETQFYQILNQVQKQDYCLSKEEHEFGVIAIAVPVLNGQGDAVAALNCIAQTHRMTDEQLLQQILPLLRNTAYELRCMI</sequence>
<dbReference type="PROSITE" id="PS51078">
    <property type="entry name" value="ICLR_ED"/>
    <property type="match status" value="1"/>
</dbReference>
<dbReference type="Pfam" id="PF09339">
    <property type="entry name" value="HTH_IclR"/>
    <property type="match status" value="1"/>
</dbReference>
<dbReference type="GO" id="GO:0045892">
    <property type="term" value="P:negative regulation of DNA-templated transcription"/>
    <property type="evidence" value="ECO:0007669"/>
    <property type="project" value="TreeGrafter"/>
</dbReference>
<dbReference type="Pfam" id="PF01614">
    <property type="entry name" value="IclR_C"/>
    <property type="match status" value="1"/>
</dbReference>
<dbReference type="InterPro" id="IPR036390">
    <property type="entry name" value="WH_DNA-bd_sf"/>
</dbReference>
<accession>A0A8I1AKX3</accession>
<keyword evidence="2" id="KW-0238">DNA-binding</keyword>
<evidence type="ECO:0000313" key="4">
    <source>
        <dbReference type="EMBL" id="UUN98845.1"/>
    </source>
</evidence>
<keyword evidence="1" id="KW-0805">Transcription regulation</keyword>
<dbReference type="Gene3D" id="1.10.10.10">
    <property type="entry name" value="Winged helix-like DNA-binding domain superfamily/Winged helix DNA-binding domain"/>
    <property type="match status" value="1"/>
</dbReference>
<evidence type="ECO:0000256" key="2">
    <source>
        <dbReference type="ARBA" id="ARBA00023125"/>
    </source>
</evidence>
<evidence type="ECO:0000256" key="3">
    <source>
        <dbReference type="ARBA" id="ARBA00023163"/>
    </source>
</evidence>
<dbReference type="InterPro" id="IPR036388">
    <property type="entry name" value="WH-like_DNA-bd_sf"/>
</dbReference>